<dbReference type="OrthoDB" id="9800776at2"/>
<dbReference type="GO" id="GO:0051213">
    <property type="term" value="F:dioxygenase activity"/>
    <property type="evidence" value="ECO:0007669"/>
    <property type="project" value="UniProtKB-KW"/>
</dbReference>
<reference evidence="7 8" key="1">
    <citation type="submission" date="2019-03" db="EMBL/GenBank/DDBJ databases">
        <title>This is whole genome sequence of Paenibacillus sp MS74 strain.</title>
        <authorList>
            <person name="Trinh H.N."/>
        </authorList>
    </citation>
    <scope>NUCLEOTIDE SEQUENCE [LARGE SCALE GENOMIC DNA]</scope>
    <source>
        <strain evidence="7 8">MS74</strain>
    </source>
</reference>
<keyword evidence="8" id="KW-1185">Reference proteome</keyword>
<keyword evidence="2" id="KW-0479">Metal-binding</keyword>
<dbReference type="CDD" id="cd03469">
    <property type="entry name" value="Rieske_RO_Alpha_N"/>
    <property type="match status" value="1"/>
</dbReference>
<keyword evidence="3" id="KW-0560">Oxidoreductase</keyword>
<dbReference type="AlphaFoldDB" id="A0A4R5KI37"/>
<dbReference type="PANTHER" id="PTHR21266">
    <property type="entry name" value="IRON-SULFUR DOMAIN CONTAINING PROTEIN"/>
    <property type="match status" value="1"/>
</dbReference>
<keyword evidence="1" id="KW-0001">2Fe-2S</keyword>
<organism evidence="7 8">
    <name type="scientific">Paenibacillus piri</name>
    <dbReference type="NCBI Taxonomy" id="2547395"/>
    <lineage>
        <taxon>Bacteria</taxon>
        <taxon>Bacillati</taxon>
        <taxon>Bacillota</taxon>
        <taxon>Bacilli</taxon>
        <taxon>Bacillales</taxon>
        <taxon>Paenibacillaceae</taxon>
        <taxon>Paenibacillus</taxon>
    </lineage>
</organism>
<dbReference type="InterPro" id="IPR017941">
    <property type="entry name" value="Rieske_2Fe-2S"/>
</dbReference>
<evidence type="ECO:0000313" key="7">
    <source>
        <dbReference type="EMBL" id="TDF94415.1"/>
    </source>
</evidence>
<dbReference type="Pfam" id="PF19112">
    <property type="entry name" value="VanA_C"/>
    <property type="match status" value="1"/>
</dbReference>
<evidence type="ECO:0000256" key="4">
    <source>
        <dbReference type="ARBA" id="ARBA00023004"/>
    </source>
</evidence>
<keyword evidence="4" id="KW-0408">Iron</keyword>
<gene>
    <name evidence="7" type="ORF">E1757_23670</name>
</gene>
<feature type="domain" description="Rieske" evidence="6">
    <location>
        <begin position="9"/>
        <end position="112"/>
    </location>
</feature>
<keyword evidence="7" id="KW-0223">Dioxygenase</keyword>
<proteinExistence type="predicted"/>
<dbReference type="InterPro" id="IPR044043">
    <property type="entry name" value="VanA_C_cat"/>
</dbReference>
<evidence type="ECO:0000256" key="3">
    <source>
        <dbReference type="ARBA" id="ARBA00023002"/>
    </source>
</evidence>
<dbReference type="PROSITE" id="PS51296">
    <property type="entry name" value="RIESKE"/>
    <property type="match status" value="1"/>
</dbReference>
<dbReference type="SUPFAM" id="SSF50022">
    <property type="entry name" value="ISP domain"/>
    <property type="match status" value="1"/>
</dbReference>
<dbReference type="SUPFAM" id="SSF55961">
    <property type="entry name" value="Bet v1-like"/>
    <property type="match status" value="1"/>
</dbReference>
<evidence type="ECO:0000259" key="6">
    <source>
        <dbReference type="PROSITE" id="PS51296"/>
    </source>
</evidence>
<name>A0A4R5KI37_9BACL</name>
<dbReference type="GO" id="GO:0016705">
    <property type="term" value="F:oxidoreductase activity, acting on paired donors, with incorporation or reduction of molecular oxygen"/>
    <property type="evidence" value="ECO:0007669"/>
    <property type="project" value="UniProtKB-ARBA"/>
</dbReference>
<keyword evidence="5" id="KW-0411">Iron-sulfur</keyword>
<dbReference type="GO" id="GO:0051537">
    <property type="term" value="F:2 iron, 2 sulfur cluster binding"/>
    <property type="evidence" value="ECO:0007669"/>
    <property type="project" value="UniProtKB-KW"/>
</dbReference>
<dbReference type="InterPro" id="IPR036922">
    <property type="entry name" value="Rieske_2Fe-2S_sf"/>
</dbReference>
<evidence type="ECO:0000313" key="8">
    <source>
        <dbReference type="Proteomes" id="UP000295636"/>
    </source>
</evidence>
<evidence type="ECO:0000256" key="2">
    <source>
        <dbReference type="ARBA" id="ARBA00022723"/>
    </source>
</evidence>
<dbReference type="Proteomes" id="UP000295636">
    <property type="component" value="Unassembled WGS sequence"/>
</dbReference>
<dbReference type="EMBL" id="SMRT01000013">
    <property type="protein sequence ID" value="TDF94415.1"/>
    <property type="molecule type" value="Genomic_DNA"/>
</dbReference>
<dbReference type="Gene3D" id="3.90.380.10">
    <property type="entry name" value="Naphthalene 1,2-dioxygenase Alpha Subunit, Chain A, domain 1"/>
    <property type="match status" value="1"/>
</dbReference>
<dbReference type="GO" id="GO:0004497">
    <property type="term" value="F:monooxygenase activity"/>
    <property type="evidence" value="ECO:0007669"/>
    <property type="project" value="UniProtKB-ARBA"/>
</dbReference>
<dbReference type="Gene3D" id="2.102.10.10">
    <property type="entry name" value="Rieske [2Fe-2S] iron-sulphur domain"/>
    <property type="match status" value="1"/>
</dbReference>
<dbReference type="PANTHER" id="PTHR21266:SF59">
    <property type="entry name" value="BLR4922 PROTEIN"/>
    <property type="match status" value="1"/>
</dbReference>
<dbReference type="Pfam" id="PF00355">
    <property type="entry name" value="Rieske"/>
    <property type="match status" value="1"/>
</dbReference>
<comment type="caution">
    <text evidence="7">The sequence shown here is derived from an EMBL/GenBank/DDBJ whole genome shotgun (WGS) entry which is preliminary data.</text>
</comment>
<dbReference type="InterPro" id="IPR050584">
    <property type="entry name" value="Cholesterol_7-desaturase"/>
</dbReference>
<evidence type="ECO:0000256" key="5">
    <source>
        <dbReference type="ARBA" id="ARBA00023014"/>
    </source>
</evidence>
<evidence type="ECO:0000256" key="1">
    <source>
        <dbReference type="ARBA" id="ARBA00022714"/>
    </source>
</evidence>
<protein>
    <submittedName>
        <fullName evidence="7">Aromatic ring-hydroxylating dioxygenase subunit alpha</fullName>
    </submittedName>
</protein>
<accession>A0A4R5KI37</accession>
<dbReference type="RefSeq" id="WP_133232769.1">
    <property type="nucleotide sequence ID" value="NZ_SMRT01000013.1"/>
</dbReference>
<sequence length="323" mass="35928">MDSVLANQWLPVSFSKDLQKDPISAVVLGERVVVFRTAQGVKALKDLCIHRGAALSQGKMIGDEIMCPYHGWRYDGSGKCTAIPQQPASRQIPPKACAVPYGCTEARGLVWVNLNGDDPATLPPYIEYEDPDYKTFFCGPYQVHASMPRVVENFLDVGHLAFLHAGSLGDPAHSEITDYAVHKVDSRLVTDTISVFQPDPDGRGMAYLTDYVYEILKPSVVRFKKTGKHPSECYSMMLAVLPEGPVSSKAFICGSMNYNKHVTNEEFAERQSMIFNEDTSVLENQRPELLPLDLQEELHLPADRLSIAYRKMLKEMNVSIGTA</sequence>
<dbReference type="GO" id="GO:0046872">
    <property type="term" value="F:metal ion binding"/>
    <property type="evidence" value="ECO:0007669"/>
    <property type="project" value="UniProtKB-KW"/>
</dbReference>